<keyword evidence="1" id="KW-0812">Transmembrane</keyword>
<dbReference type="Proteomes" id="UP001501510">
    <property type="component" value="Unassembled WGS sequence"/>
</dbReference>
<evidence type="ECO:0000313" key="2">
    <source>
        <dbReference type="EMBL" id="GAA0743166.1"/>
    </source>
</evidence>
<keyword evidence="1" id="KW-0472">Membrane</keyword>
<reference evidence="2 3" key="1">
    <citation type="journal article" date="2019" name="Int. J. Syst. Evol. Microbiol.">
        <title>The Global Catalogue of Microorganisms (GCM) 10K type strain sequencing project: providing services to taxonomists for standard genome sequencing and annotation.</title>
        <authorList>
            <consortium name="The Broad Institute Genomics Platform"/>
            <consortium name="The Broad Institute Genome Sequencing Center for Infectious Disease"/>
            <person name="Wu L."/>
            <person name="Ma J."/>
        </authorList>
    </citation>
    <scope>NUCLEOTIDE SEQUENCE [LARGE SCALE GENOMIC DNA]</scope>
    <source>
        <strain evidence="2 3">JCM 1407</strain>
    </source>
</reference>
<dbReference type="RefSeq" id="WP_343762182.1">
    <property type="nucleotide sequence ID" value="NZ_BAAACG010000010.1"/>
</dbReference>
<gene>
    <name evidence="2" type="ORF">GCM10008906_26610</name>
</gene>
<organism evidence="2 3">
    <name type="scientific">Clostridium oceanicum</name>
    <dbReference type="NCBI Taxonomy" id="1543"/>
    <lineage>
        <taxon>Bacteria</taxon>
        <taxon>Bacillati</taxon>
        <taxon>Bacillota</taxon>
        <taxon>Clostridia</taxon>
        <taxon>Eubacteriales</taxon>
        <taxon>Clostridiaceae</taxon>
        <taxon>Clostridium</taxon>
    </lineage>
</organism>
<feature type="transmembrane region" description="Helical" evidence="1">
    <location>
        <begin position="44"/>
        <end position="61"/>
    </location>
</feature>
<dbReference type="EMBL" id="BAAACG010000010">
    <property type="protein sequence ID" value="GAA0743166.1"/>
    <property type="molecule type" value="Genomic_DNA"/>
</dbReference>
<comment type="caution">
    <text evidence="2">The sequence shown here is derived from an EMBL/GenBank/DDBJ whole genome shotgun (WGS) entry which is preliminary data.</text>
</comment>
<keyword evidence="3" id="KW-1185">Reference proteome</keyword>
<protein>
    <recommendedName>
        <fullName evidence="4">DUF3953 domain-containing protein</fullName>
    </recommendedName>
</protein>
<dbReference type="InterPro" id="IPR046577">
    <property type="entry name" value="DUF6637"/>
</dbReference>
<proteinExistence type="predicted"/>
<evidence type="ECO:0000313" key="3">
    <source>
        <dbReference type="Proteomes" id="UP001501510"/>
    </source>
</evidence>
<dbReference type="Pfam" id="PF20342">
    <property type="entry name" value="DUF6637"/>
    <property type="match status" value="1"/>
</dbReference>
<accession>A0ABN1JN03</accession>
<keyword evidence="1" id="KW-1133">Transmembrane helix</keyword>
<feature type="transmembrane region" description="Helical" evidence="1">
    <location>
        <begin position="73"/>
        <end position="94"/>
    </location>
</feature>
<sequence length="95" mass="10837">MKNNKKSTQSYLQLFQIILGVLILVMAFAIIFNNSINYIGKFKFNNIILVLLVVLNVLSGINEFKFKKDKAKGYFYFMIGAVMLALLIISLVIIK</sequence>
<evidence type="ECO:0000256" key="1">
    <source>
        <dbReference type="SAM" id="Phobius"/>
    </source>
</evidence>
<feature type="transmembrane region" description="Helical" evidence="1">
    <location>
        <begin position="12"/>
        <end position="32"/>
    </location>
</feature>
<evidence type="ECO:0008006" key="4">
    <source>
        <dbReference type="Google" id="ProtNLM"/>
    </source>
</evidence>
<name>A0ABN1JN03_9CLOT</name>